<keyword evidence="3" id="KW-1185">Reference proteome</keyword>
<protein>
    <submittedName>
        <fullName evidence="2">Uncharacterized protein</fullName>
    </submittedName>
</protein>
<dbReference type="InterPro" id="IPR044171">
    <property type="entry name" value="LAX2-like"/>
</dbReference>
<reference evidence="2" key="1">
    <citation type="submission" date="2023-05" db="EMBL/GenBank/DDBJ databases">
        <title>Nepenthes gracilis genome sequencing.</title>
        <authorList>
            <person name="Fukushima K."/>
        </authorList>
    </citation>
    <scope>NUCLEOTIDE SEQUENCE</scope>
    <source>
        <strain evidence="2">SING2019-196</strain>
    </source>
</reference>
<comment type="caution">
    <text evidence="2">The sequence shown here is derived from an EMBL/GenBank/DDBJ whole genome shotgun (WGS) entry which is preliminary data.</text>
</comment>
<evidence type="ECO:0000256" key="1">
    <source>
        <dbReference type="SAM" id="MobiDB-lite"/>
    </source>
</evidence>
<proteinExistence type="predicted"/>
<feature type="region of interest" description="Disordered" evidence="1">
    <location>
        <begin position="50"/>
        <end position="119"/>
    </location>
</feature>
<dbReference type="PANTHER" id="PTHR47290">
    <property type="entry name" value="RING FINGER PROTEIN"/>
    <property type="match status" value="1"/>
</dbReference>
<dbReference type="Gene3D" id="3.10.20.90">
    <property type="entry name" value="Phosphatidylinositol 3-kinase Catalytic Subunit, Chain A, domain 1"/>
    <property type="match status" value="1"/>
</dbReference>
<feature type="compositionally biased region" description="Basic and acidic residues" evidence="1">
    <location>
        <begin position="69"/>
        <end position="82"/>
    </location>
</feature>
<dbReference type="EMBL" id="BSYO01000003">
    <property type="protein sequence ID" value="GMH02229.1"/>
    <property type="molecule type" value="Genomic_DNA"/>
</dbReference>
<organism evidence="2 3">
    <name type="scientific">Nepenthes gracilis</name>
    <name type="common">Slender pitcher plant</name>
    <dbReference type="NCBI Taxonomy" id="150966"/>
    <lineage>
        <taxon>Eukaryota</taxon>
        <taxon>Viridiplantae</taxon>
        <taxon>Streptophyta</taxon>
        <taxon>Embryophyta</taxon>
        <taxon>Tracheophyta</taxon>
        <taxon>Spermatophyta</taxon>
        <taxon>Magnoliopsida</taxon>
        <taxon>eudicotyledons</taxon>
        <taxon>Gunneridae</taxon>
        <taxon>Pentapetalae</taxon>
        <taxon>Caryophyllales</taxon>
        <taxon>Nepenthaceae</taxon>
        <taxon>Nepenthes</taxon>
    </lineage>
</organism>
<sequence length="390" mass="42573">MFPSRPPYVSNHRDRFGVMTRLQAYDYANLIYSEPASGLGSHPFAFSITPPFPNHMAEEESTTKNPTNESHKESQDHHDHQAWLRLGIGTHTSSSNPHHQSSTTEQQAFDPTFPGPAQQGSLAATRFMVELNLLAPGCSASSGGALQQPRQALPLASAITIHAPPLSDAIMTSGGVSSFGASLLYQQQEPGGLNFAASTSTSPPIIQGQSHRQQTNWGFPPTMVNPRMLIAASSSSSSFSPSSSSMPPAPFFKGRPFHQIHVGVHGAGPSSDIRVIEPPRRPHSGIWFMLLASQNQSKEPFLPQVAKSYIRIKDGRMTVRFLMKYLVNKLALDSESEVEIICRGQKLGAFLTLQHVRDNIWSPSDAVTFLAHPSSSATDHLMLLHYGRCM</sequence>
<gene>
    <name evidence="2" type="ORF">Nepgr_004068</name>
</gene>
<feature type="compositionally biased region" description="Polar residues" evidence="1">
    <location>
        <begin position="90"/>
        <end position="109"/>
    </location>
</feature>
<evidence type="ECO:0000313" key="3">
    <source>
        <dbReference type="Proteomes" id="UP001279734"/>
    </source>
</evidence>
<evidence type="ECO:0000313" key="2">
    <source>
        <dbReference type="EMBL" id="GMH02229.1"/>
    </source>
</evidence>
<dbReference type="Proteomes" id="UP001279734">
    <property type="component" value="Unassembled WGS sequence"/>
</dbReference>
<accession>A0AAD3S0T3</accession>
<dbReference type="PANTHER" id="PTHR47290:SF4">
    <property type="entry name" value="RING FINGER PROTEIN"/>
    <property type="match status" value="1"/>
</dbReference>
<dbReference type="AlphaFoldDB" id="A0AAD3S0T3"/>
<name>A0AAD3S0T3_NEPGR</name>